<feature type="signal peptide" evidence="3">
    <location>
        <begin position="1"/>
        <end position="24"/>
    </location>
</feature>
<protein>
    <recommendedName>
        <fullName evidence="4">DUF6533 domain-containing protein</fullName>
    </recommendedName>
</protein>
<feature type="transmembrane region" description="Helical" evidence="2">
    <location>
        <begin position="216"/>
        <end position="235"/>
    </location>
</feature>
<gene>
    <name evidence="5" type="ORF">EVG20_g2506</name>
</gene>
<feature type="chain" id="PRO_5021268019" description="DUF6533 domain-containing protein" evidence="3">
    <location>
        <begin position="25"/>
        <end position="397"/>
    </location>
</feature>
<reference evidence="5 6" key="1">
    <citation type="submission" date="2019-02" db="EMBL/GenBank/DDBJ databases">
        <title>Genome sequencing of the rare red list fungi Dentipellis fragilis.</title>
        <authorList>
            <person name="Buettner E."/>
            <person name="Kellner H."/>
        </authorList>
    </citation>
    <scope>NUCLEOTIDE SEQUENCE [LARGE SCALE GENOMIC DNA]</scope>
    <source>
        <strain evidence="5 6">DSM 105465</strain>
    </source>
</reference>
<evidence type="ECO:0000256" key="1">
    <source>
        <dbReference type="SAM" id="MobiDB-lite"/>
    </source>
</evidence>
<feature type="transmembrane region" description="Helical" evidence="2">
    <location>
        <begin position="80"/>
        <end position="111"/>
    </location>
</feature>
<comment type="caution">
    <text evidence="5">The sequence shown here is derived from an EMBL/GenBank/DDBJ whole genome shotgun (WGS) entry which is preliminary data.</text>
</comment>
<dbReference type="EMBL" id="SEOQ01000099">
    <property type="protein sequence ID" value="TFY70477.1"/>
    <property type="molecule type" value="Genomic_DNA"/>
</dbReference>
<proteinExistence type="predicted"/>
<feature type="compositionally biased region" description="Basic and acidic residues" evidence="1">
    <location>
        <begin position="353"/>
        <end position="379"/>
    </location>
</feature>
<dbReference type="AlphaFoldDB" id="A0A4Y9Z8X7"/>
<keyword evidence="6" id="KW-1185">Reference proteome</keyword>
<organism evidence="5 6">
    <name type="scientific">Dentipellis fragilis</name>
    <dbReference type="NCBI Taxonomy" id="205917"/>
    <lineage>
        <taxon>Eukaryota</taxon>
        <taxon>Fungi</taxon>
        <taxon>Dikarya</taxon>
        <taxon>Basidiomycota</taxon>
        <taxon>Agaricomycotina</taxon>
        <taxon>Agaricomycetes</taxon>
        <taxon>Russulales</taxon>
        <taxon>Hericiaceae</taxon>
        <taxon>Dentipellis</taxon>
    </lineage>
</organism>
<feature type="transmembrane region" description="Helical" evidence="2">
    <location>
        <begin position="123"/>
        <end position="144"/>
    </location>
</feature>
<dbReference type="Proteomes" id="UP000298327">
    <property type="component" value="Unassembled WGS sequence"/>
</dbReference>
<feature type="transmembrane region" description="Helical" evidence="2">
    <location>
        <begin position="256"/>
        <end position="276"/>
    </location>
</feature>
<dbReference type="Pfam" id="PF20151">
    <property type="entry name" value="DUF6533"/>
    <property type="match status" value="1"/>
</dbReference>
<name>A0A4Y9Z8X7_9AGAM</name>
<keyword evidence="2" id="KW-0472">Membrane</keyword>
<keyword evidence="3" id="KW-0732">Signal</keyword>
<evidence type="ECO:0000259" key="4">
    <source>
        <dbReference type="Pfam" id="PF20151"/>
    </source>
</evidence>
<keyword evidence="2" id="KW-0812">Transmembrane</keyword>
<keyword evidence="2" id="KW-1133">Transmembrane helix</keyword>
<feature type="transmembrane region" description="Helical" evidence="2">
    <location>
        <begin position="156"/>
        <end position="176"/>
    </location>
</feature>
<feature type="domain" description="DUF6533" evidence="4">
    <location>
        <begin position="48"/>
        <end position="86"/>
    </location>
</feature>
<accession>A0A4Y9Z8X7</accession>
<sequence length="397" mass="44847">MGMCPRGAGTSFLLWLLLPAMVNVLVPSGNYGTPATVENLHQILIGKYFFLGTLTMLLYDHILTLPAEVQTVWKKKKTYVLCLFLFVGPFYGVIVRYYALFAVIIVAFGFFSTEMTRERCAHWMLFLPLGVTVPLMLFPGILMLIRVYALYNRNKVVLFGLSTILLAQTIAGIWQYSVSGGTPAPDPIDNYEFHFCIYLPPKKLGRTASMYVFMELGYDTLIFFLTLGRTSYMFWRHQGRGPSSRSLLDNLIRDGAFYFAVIFSINLTWVVMILYAPTGLRAISSIPSACITTVMICRITLNLRVTVYGPPRIDERTGNANEIPLSKLRSLRSPRAANFTTPVPRDFPSVSPPRRDKGKDRDSPVDPVYEETRGWRHSESFGLSRSPQSSDEVYSDV</sequence>
<evidence type="ECO:0000256" key="3">
    <source>
        <dbReference type="SAM" id="SignalP"/>
    </source>
</evidence>
<dbReference type="OrthoDB" id="2745134at2759"/>
<feature type="transmembrane region" description="Helical" evidence="2">
    <location>
        <begin position="40"/>
        <end position="59"/>
    </location>
</feature>
<feature type="compositionally biased region" description="Polar residues" evidence="1">
    <location>
        <begin position="381"/>
        <end position="397"/>
    </location>
</feature>
<feature type="region of interest" description="Disordered" evidence="1">
    <location>
        <begin position="337"/>
        <end position="397"/>
    </location>
</feature>
<evidence type="ECO:0000313" key="5">
    <source>
        <dbReference type="EMBL" id="TFY70477.1"/>
    </source>
</evidence>
<dbReference type="STRING" id="205917.A0A4Y9Z8X7"/>
<evidence type="ECO:0000256" key="2">
    <source>
        <dbReference type="SAM" id="Phobius"/>
    </source>
</evidence>
<evidence type="ECO:0000313" key="6">
    <source>
        <dbReference type="Proteomes" id="UP000298327"/>
    </source>
</evidence>
<dbReference type="InterPro" id="IPR045340">
    <property type="entry name" value="DUF6533"/>
</dbReference>